<keyword evidence="1" id="KW-0328">Glycosyltransferase</keyword>
<dbReference type="GO" id="GO:0016757">
    <property type="term" value="F:glycosyltransferase activity"/>
    <property type="evidence" value="ECO:0007669"/>
    <property type="project" value="UniProtKB-KW"/>
</dbReference>
<dbReference type="SUPFAM" id="SSF53756">
    <property type="entry name" value="UDP-Glycosyltransferase/glycogen phosphorylase"/>
    <property type="match status" value="1"/>
</dbReference>
<organism evidence="4">
    <name type="scientific">marine metagenome</name>
    <dbReference type="NCBI Taxonomy" id="408172"/>
    <lineage>
        <taxon>unclassified sequences</taxon>
        <taxon>metagenomes</taxon>
        <taxon>ecological metagenomes</taxon>
    </lineage>
</organism>
<dbReference type="PANTHER" id="PTHR12526">
    <property type="entry name" value="GLYCOSYLTRANSFERASE"/>
    <property type="match status" value="1"/>
</dbReference>
<dbReference type="PANTHER" id="PTHR12526:SF629">
    <property type="entry name" value="TEICHURONIC ACID BIOSYNTHESIS GLYCOSYLTRANSFERASE TUAH-RELATED"/>
    <property type="match status" value="1"/>
</dbReference>
<evidence type="ECO:0000259" key="3">
    <source>
        <dbReference type="Pfam" id="PF00534"/>
    </source>
</evidence>
<dbReference type="EMBL" id="UINC01005120">
    <property type="protein sequence ID" value="SVA19201.1"/>
    <property type="molecule type" value="Genomic_DNA"/>
</dbReference>
<sequence>VKISVLCFDLSSNAFGRAWLLAQALSGVYDVEIIGTSRRGGTWAPMDHSKIPVKEFMWDRYPKFSRIKKNILDAIDGDIILASKLMPTSFGIGLQKKASSGKPLLVDIDDWELGFFYHSGFWGRVGRFLNFSNPNGLPYVWRMDRLVGYADAVSVSNRFLQKKFGGVLLPHCRDTTVLDPLKFNPNKIKEKMGFKNKKVVMFLGTPRPHKGIDDLLTAFKIIDNPDLNLAIIGADNHQEFLERIDRSIRHRVVVLPKMPFDKLPELLSAADIIAIPQRRTSDSVGQIPARLFDAMSMAKPIIATRMSDIPEVLDGCGYLVDPNEPAQLAEAIEYILSHLDEARAKGQTARERCRRMYDISNLEFGLSKLVEKVLA</sequence>
<dbReference type="CDD" id="cd03801">
    <property type="entry name" value="GT4_PimA-like"/>
    <property type="match status" value="1"/>
</dbReference>
<dbReference type="InterPro" id="IPR001296">
    <property type="entry name" value="Glyco_trans_1"/>
</dbReference>
<evidence type="ECO:0000256" key="2">
    <source>
        <dbReference type="ARBA" id="ARBA00022679"/>
    </source>
</evidence>
<evidence type="ECO:0000256" key="1">
    <source>
        <dbReference type="ARBA" id="ARBA00022676"/>
    </source>
</evidence>
<dbReference type="Pfam" id="PF00534">
    <property type="entry name" value="Glycos_transf_1"/>
    <property type="match status" value="1"/>
</dbReference>
<evidence type="ECO:0000313" key="4">
    <source>
        <dbReference type="EMBL" id="SVA19201.1"/>
    </source>
</evidence>
<proteinExistence type="predicted"/>
<feature type="domain" description="Glycosyl transferase family 1" evidence="3">
    <location>
        <begin position="187"/>
        <end position="351"/>
    </location>
</feature>
<accession>A0A381TUS5</accession>
<dbReference type="Gene3D" id="3.40.50.2000">
    <property type="entry name" value="Glycogen Phosphorylase B"/>
    <property type="match status" value="2"/>
</dbReference>
<protein>
    <recommendedName>
        <fullName evidence="3">Glycosyl transferase family 1 domain-containing protein</fullName>
    </recommendedName>
</protein>
<reference evidence="4" key="1">
    <citation type="submission" date="2018-05" db="EMBL/GenBank/DDBJ databases">
        <authorList>
            <person name="Lanie J.A."/>
            <person name="Ng W.-L."/>
            <person name="Kazmierczak K.M."/>
            <person name="Andrzejewski T.M."/>
            <person name="Davidsen T.M."/>
            <person name="Wayne K.J."/>
            <person name="Tettelin H."/>
            <person name="Glass J.I."/>
            <person name="Rusch D."/>
            <person name="Podicherti R."/>
            <person name="Tsui H.-C.T."/>
            <person name="Winkler M.E."/>
        </authorList>
    </citation>
    <scope>NUCLEOTIDE SEQUENCE</scope>
</reference>
<gene>
    <name evidence="4" type="ORF">METZ01_LOCUS72055</name>
</gene>
<dbReference type="AlphaFoldDB" id="A0A381TUS5"/>
<name>A0A381TUS5_9ZZZZ</name>
<keyword evidence="2" id="KW-0808">Transferase</keyword>
<feature type="non-terminal residue" evidence="4">
    <location>
        <position position="1"/>
    </location>
</feature>